<keyword evidence="2" id="KW-0812">Transmembrane</keyword>
<organism evidence="4 5">
    <name type="scientific">Aldrovandia affinis</name>
    <dbReference type="NCBI Taxonomy" id="143900"/>
    <lineage>
        <taxon>Eukaryota</taxon>
        <taxon>Metazoa</taxon>
        <taxon>Chordata</taxon>
        <taxon>Craniata</taxon>
        <taxon>Vertebrata</taxon>
        <taxon>Euteleostomi</taxon>
        <taxon>Actinopterygii</taxon>
        <taxon>Neopterygii</taxon>
        <taxon>Teleostei</taxon>
        <taxon>Notacanthiformes</taxon>
        <taxon>Halosauridae</taxon>
        <taxon>Aldrovandia</taxon>
    </lineage>
</organism>
<sequence>MSHSKQLASLSLLLVLWLCTEHTQARNIQGSIGMEITIPFNLKSQADIKTVNLYKNNSKIGECPNSRCSDGRYVLSYSPLASLSITNLTSSDAGEYYIALLWPSLRLIESEKMYLIIRPTEFIRKTPPTSASTEDDVPEPSPSGSSAYVYLIAFGVIVVVLPIVLLTFFCLTHGRHSDSQLAQRSRPKCQVTSEASSSMPVCSIEYVMLDFPNTPGGREEDGRGQVGSKPRDCVEYATITFPQGTNRTMAGTGTAPSGQKNTRIRT</sequence>
<keyword evidence="2" id="KW-0472">Membrane</keyword>
<reference evidence="4" key="1">
    <citation type="journal article" date="2023" name="Science">
        <title>Genome structures resolve the early diversification of teleost fishes.</title>
        <authorList>
            <person name="Parey E."/>
            <person name="Louis A."/>
            <person name="Montfort J."/>
            <person name="Bouchez O."/>
            <person name="Roques C."/>
            <person name="Iampietro C."/>
            <person name="Lluch J."/>
            <person name="Castinel A."/>
            <person name="Donnadieu C."/>
            <person name="Desvignes T."/>
            <person name="Floi Bucao C."/>
            <person name="Jouanno E."/>
            <person name="Wen M."/>
            <person name="Mejri S."/>
            <person name="Dirks R."/>
            <person name="Jansen H."/>
            <person name="Henkel C."/>
            <person name="Chen W.J."/>
            <person name="Zahm M."/>
            <person name="Cabau C."/>
            <person name="Klopp C."/>
            <person name="Thompson A.W."/>
            <person name="Robinson-Rechavi M."/>
            <person name="Braasch I."/>
            <person name="Lecointre G."/>
            <person name="Bobe J."/>
            <person name="Postlethwait J.H."/>
            <person name="Berthelot C."/>
            <person name="Roest Crollius H."/>
            <person name="Guiguen Y."/>
        </authorList>
    </citation>
    <scope>NUCLEOTIDE SEQUENCE</scope>
    <source>
        <strain evidence="4">NC1722</strain>
    </source>
</reference>
<dbReference type="Proteomes" id="UP001221898">
    <property type="component" value="Unassembled WGS sequence"/>
</dbReference>
<dbReference type="SUPFAM" id="SSF48726">
    <property type="entry name" value="Immunoglobulin"/>
    <property type="match status" value="1"/>
</dbReference>
<evidence type="ECO:0000256" key="1">
    <source>
        <dbReference type="SAM" id="MobiDB-lite"/>
    </source>
</evidence>
<keyword evidence="5" id="KW-1185">Reference proteome</keyword>
<dbReference type="InterPro" id="IPR013783">
    <property type="entry name" value="Ig-like_fold"/>
</dbReference>
<name>A0AAD7TDR0_9TELE</name>
<dbReference type="PANTHER" id="PTHR15264:SF2">
    <property type="entry name" value="PROGRAMMED CELL DEATH PROTEIN 1"/>
    <property type="match status" value="1"/>
</dbReference>
<feature type="chain" id="PRO_5041974763" description="Allorecognition 1" evidence="3">
    <location>
        <begin position="26"/>
        <end position="266"/>
    </location>
</feature>
<proteinExistence type="predicted"/>
<evidence type="ECO:0000256" key="3">
    <source>
        <dbReference type="SAM" id="SignalP"/>
    </source>
</evidence>
<dbReference type="Gene3D" id="2.60.40.10">
    <property type="entry name" value="Immunoglobulins"/>
    <property type="match status" value="1"/>
</dbReference>
<gene>
    <name evidence="4" type="ORF">AAFF_G00003820</name>
</gene>
<dbReference type="InterPro" id="IPR036179">
    <property type="entry name" value="Ig-like_dom_sf"/>
</dbReference>
<keyword evidence="3" id="KW-0732">Signal</keyword>
<dbReference type="AlphaFoldDB" id="A0AAD7TDR0"/>
<evidence type="ECO:0000256" key="2">
    <source>
        <dbReference type="SAM" id="Phobius"/>
    </source>
</evidence>
<evidence type="ECO:0000313" key="5">
    <source>
        <dbReference type="Proteomes" id="UP001221898"/>
    </source>
</evidence>
<feature type="region of interest" description="Disordered" evidence="1">
    <location>
        <begin position="244"/>
        <end position="266"/>
    </location>
</feature>
<accession>A0AAD7TDR0</accession>
<evidence type="ECO:0008006" key="6">
    <source>
        <dbReference type="Google" id="ProtNLM"/>
    </source>
</evidence>
<feature type="signal peptide" evidence="3">
    <location>
        <begin position="1"/>
        <end position="25"/>
    </location>
</feature>
<dbReference type="InterPro" id="IPR042379">
    <property type="entry name" value="PDCD1"/>
</dbReference>
<protein>
    <recommendedName>
        <fullName evidence="6">Allorecognition 1</fullName>
    </recommendedName>
</protein>
<feature type="transmembrane region" description="Helical" evidence="2">
    <location>
        <begin position="147"/>
        <end position="171"/>
    </location>
</feature>
<dbReference type="GO" id="GO:0016020">
    <property type="term" value="C:membrane"/>
    <property type="evidence" value="ECO:0007669"/>
    <property type="project" value="InterPro"/>
</dbReference>
<evidence type="ECO:0000313" key="4">
    <source>
        <dbReference type="EMBL" id="KAJ8418883.1"/>
    </source>
</evidence>
<keyword evidence="2" id="KW-1133">Transmembrane helix</keyword>
<dbReference type="EMBL" id="JAINUG010000001">
    <property type="protein sequence ID" value="KAJ8418883.1"/>
    <property type="molecule type" value="Genomic_DNA"/>
</dbReference>
<dbReference type="PANTHER" id="PTHR15264">
    <property type="entry name" value="PROGRAMMED CELL DEATH PROTEIN 1"/>
    <property type="match status" value="1"/>
</dbReference>
<comment type="caution">
    <text evidence="4">The sequence shown here is derived from an EMBL/GenBank/DDBJ whole genome shotgun (WGS) entry which is preliminary data.</text>
</comment>
<dbReference type="GO" id="GO:0050777">
    <property type="term" value="P:negative regulation of immune response"/>
    <property type="evidence" value="ECO:0007669"/>
    <property type="project" value="InterPro"/>
</dbReference>